<reference evidence="3" key="1">
    <citation type="submission" date="2019-10" db="EMBL/GenBank/DDBJ databases">
        <authorList>
            <person name="Nor Muhammad N."/>
        </authorList>
    </citation>
    <scope>NUCLEOTIDE SEQUENCE</scope>
</reference>
<accession>A0A5K1K8B4</accession>
<sequence length="547" mass="59684">MQTDQTRSVTGSGGGGLRHTRQLKAHSSRSEVSDSEEERQKRMKLKRAVLSTVNQNELPVIVISSDDEDEPNLSVIAQHGSQSTQPAVEVAPAPAHGRDEDAYSESEPEDLPPVTPRRRHGQGPRRIVLSSDEDSASENETRTLRRPPGRQPPRVPDDDVIDLTLSSPESANVQSPVSSPTKPTVHSKKDGKGKTLKATPDPRMPAKEPDGMLPLFLEDSESDRDDGQELDRDSDKACRDRDPFSGDDGAILVLDEPRSAQKPIRRPPPSSSTGTAAPGLTTPLAGPSKLRLTVSSGSASEEEVATIIKPKSRLKGVSESKLTTGSPGASTLTPKTPRMTKKALHERELERRRAYAQAFFEELNRSIFGGGIPASTELQWNKRLLTTAGRAHWHRRVTCAWFTPDACEPRVPSRANKVMRKRPEIEVTTRHTYDIKCKYEWKCANCAKVYGRHSKSINPDEQACGVCKTGTLVPQFETRRAPPRTPKPKADSQNAAARSRDSPITMPGAFPSPSPAKKPGPSEGNSDVEILAHTLKGVRIDAKSGLV</sequence>
<dbReference type="InterPro" id="IPR006640">
    <property type="entry name" value="SprT-like_domain"/>
</dbReference>
<evidence type="ECO:0000259" key="2">
    <source>
        <dbReference type="SMART" id="SM00731"/>
    </source>
</evidence>
<organism evidence="3">
    <name type="scientific">Ganoderma boninense</name>
    <dbReference type="NCBI Taxonomy" id="34458"/>
    <lineage>
        <taxon>Eukaryota</taxon>
        <taxon>Fungi</taxon>
        <taxon>Dikarya</taxon>
        <taxon>Basidiomycota</taxon>
        <taxon>Agaricomycotina</taxon>
        <taxon>Agaricomycetes</taxon>
        <taxon>Polyporales</taxon>
        <taxon>Polyporaceae</taxon>
        <taxon>Ganoderma</taxon>
    </lineage>
</organism>
<name>A0A5K1K8B4_9APHY</name>
<dbReference type="GO" id="GO:0006950">
    <property type="term" value="P:response to stress"/>
    <property type="evidence" value="ECO:0007669"/>
    <property type="project" value="UniProtKB-ARBA"/>
</dbReference>
<feature type="compositionally biased region" description="Polar residues" evidence="1">
    <location>
        <begin position="164"/>
        <end position="184"/>
    </location>
</feature>
<dbReference type="GO" id="GO:0005634">
    <property type="term" value="C:nucleus"/>
    <property type="evidence" value="ECO:0007669"/>
    <property type="project" value="TreeGrafter"/>
</dbReference>
<feature type="compositionally biased region" description="Basic and acidic residues" evidence="1">
    <location>
        <begin position="225"/>
        <end position="244"/>
    </location>
</feature>
<evidence type="ECO:0000313" key="3">
    <source>
        <dbReference type="EMBL" id="VWP02555.1"/>
    </source>
</evidence>
<feature type="region of interest" description="Disordered" evidence="1">
    <location>
        <begin position="477"/>
        <end position="529"/>
    </location>
</feature>
<feature type="domain" description="SprT-like" evidence="2">
    <location>
        <begin position="353"/>
        <end position="475"/>
    </location>
</feature>
<gene>
    <name evidence="3" type="primary">C6ZRH8</name>
</gene>
<dbReference type="AlphaFoldDB" id="A0A5K1K8B4"/>
<proteinExistence type="predicted"/>
<evidence type="ECO:0000256" key="1">
    <source>
        <dbReference type="SAM" id="MobiDB-lite"/>
    </source>
</evidence>
<dbReference type="SMART" id="SM00731">
    <property type="entry name" value="SprT"/>
    <property type="match status" value="1"/>
</dbReference>
<feature type="compositionally biased region" description="Basic residues" evidence="1">
    <location>
        <begin position="18"/>
        <end position="27"/>
    </location>
</feature>
<feature type="region of interest" description="Disordered" evidence="1">
    <location>
        <begin position="1"/>
        <end position="343"/>
    </location>
</feature>
<feature type="compositionally biased region" description="Polar residues" evidence="1">
    <location>
        <begin position="1"/>
        <end position="10"/>
    </location>
</feature>
<dbReference type="PANTHER" id="PTHR23099:SF0">
    <property type="entry name" value="GERM CELL NUCLEAR ACIDIC PROTEIN"/>
    <property type="match status" value="1"/>
</dbReference>
<feature type="compositionally biased region" description="Polar residues" evidence="1">
    <location>
        <begin position="320"/>
        <end position="334"/>
    </location>
</feature>
<protein>
    <submittedName>
        <fullName evidence="3">Oligopeptide transporter OPT-like protein</fullName>
    </submittedName>
</protein>
<dbReference type="EMBL" id="LR730311">
    <property type="protein sequence ID" value="VWP02555.1"/>
    <property type="molecule type" value="Genomic_DNA"/>
</dbReference>
<dbReference type="PANTHER" id="PTHR23099">
    <property type="entry name" value="TRANSCRIPTIONAL REGULATOR"/>
    <property type="match status" value="1"/>
</dbReference>